<dbReference type="CDD" id="cd04056">
    <property type="entry name" value="Peptidases_S53"/>
    <property type="match status" value="1"/>
</dbReference>
<keyword evidence="2 7" id="KW-0479">Metal-binding</keyword>
<dbReference type="OrthoDB" id="6847547at2"/>
<accession>A0A345P9J2</accession>
<dbReference type="InterPro" id="IPR015366">
    <property type="entry name" value="S53_propep"/>
</dbReference>
<feature type="binding site" evidence="7">
    <location>
        <position position="572"/>
    </location>
    <ligand>
        <name>Ca(2+)</name>
        <dbReference type="ChEBI" id="CHEBI:29108"/>
    </ligand>
</feature>
<dbReference type="PANTHER" id="PTHR14218:SF15">
    <property type="entry name" value="TRIPEPTIDYL-PEPTIDASE 1"/>
    <property type="match status" value="1"/>
</dbReference>
<dbReference type="GO" id="GO:0008240">
    <property type="term" value="F:tripeptidyl-peptidase activity"/>
    <property type="evidence" value="ECO:0007669"/>
    <property type="project" value="TreeGrafter"/>
</dbReference>
<evidence type="ECO:0000256" key="4">
    <source>
        <dbReference type="ARBA" id="ARBA00022825"/>
    </source>
</evidence>
<dbReference type="Gene3D" id="3.40.50.200">
    <property type="entry name" value="Peptidase S8/S53 domain"/>
    <property type="match status" value="1"/>
</dbReference>
<protein>
    <submittedName>
        <fullName evidence="10">Peptidase S53</fullName>
    </submittedName>
</protein>
<keyword evidence="3 7" id="KW-0378">Hydrolase</keyword>
<gene>
    <name evidence="10" type="ORF">HYN46_14550</name>
</gene>
<feature type="active site" description="Charge relay system" evidence="7">
    <location>
        <position position="305"/>
    </location>
</feature>
<sequence length="598" mass="63189">MDRLKHQSHTQVRRVAFVLTALSFALTTLAAHASASAEPWVSTKTKAFHESSIARVAGDAKPTSTATAITEKVSITVALKPHNEAQLDQQVAFTQSGGARQFLTPEQFANNYGATQQDIAKVIAHLRKAGYSDITVSPNRLFITATGTAAGVKNAFNTTLKGYQKAGRNVYVNTSDAQVPKSLSNIVDGVLGLQTAVTAHTYHHVVSNAAVAKASASQVAADVIKPNTTTPVVGLHDPLDFGIIYGNTPNYLYQAWRTTVGVISWGNVDDVAADLNLLTTQHNLAQIPVTVVNVGTASHTVNDLEWQLDSQAIVGASGGLVKGIIFYNASDIPTNNNILLAMNKVVTDNKVKVVNMSFGEPEGDETYRNAENVIFKQGVLQGITFSASAGDAGAYEDAGGAPVSHTSVSLPATSPYVVSVGGTELSTIGATTYASETTWNEGLSWDQNLGANRIWSTGGGNSAYEPAPSWQPSSLTGSTYRAIPDIAFDASGASGAIIYYHGSQYGVGGTSLASPIFVGLWSRIESGHNNALGFPITNFYKYFPTATTAGLHDVTTGNNGYTGYPSFAAKKGWDATTGFGSFNDLSLYHYVGSQPTWQ</sequence>
<proteinExistence type="predicted"/>
<evidence type="ECO:0000256" key="2">
    <source>
        <dbReference type="ARBA" id="ARBA00022723"/>
    </source>
</evidence>
<feature type="binding site" evidence="7">
    <location>
        <position position="553"/>
    </location>
    <ligand>
        <name>Ca(2+)</name>
        <dbReference type="ChEBI" id="CHEBI:29108"/>
    </ligand>
</feature>
<name>A0A345P9J2_9GAMM</name>
<keyword evidence="8" id="KW-0732">Signal</keyword>
<evidence type="ECO:0000256" key="1">
    <source>
        <dbReference type="ARBA" id="ARBA00022670"/>
    </source>
</evidence>
<dbReference type="RefSeq" id="WP_114900059.1">
    <property type="nucleotide sequence ID" value="NZ_CP031222.1"/>
</dbReference>
<keyword evidence="4 7" id="KW-0720">Serine protease</keyword>
<organism evidence="10 11">
    <name type="scientific">Aquirhabdus parva</name>
    <dbReference type="NCBI Taxonomy" id="2283318"/>
    <lineage>
        <taxon>Bacteria</taxon>
        <taxon>Pseudomonadati</taxon>
        <taxon>Pseudomonadota</taxon>
        <taxon>Gammaproteobacteria</taxon>
        <taxon>Moraxellales</taxon>
        <taxon>Moraxellaceae</taxon>
        <taxon>Aquirhabdus</taxon>
    </lineage>
</organism>
<dbReference type="InterPro" id="IPR050819">
    <property type="entry name" value="Tripeptidyl-peptidase_I"/>
</dbReference>
<evidence type="ECO:0000313" key="10">
    <source>
        <dbReference type="EMBL" id="AXI03951.1"/>
    </source>
</evidence>
<keyword evidence="11" id="KW-1185">Reference proteome</keyword>
<evidence type="ECO:0000256" key="5">
    <source>
        <dbReference type="ARBA" id="ARBA00022837"/>
    </source>
</evidence>
<evidence type="ECO:0000313" key="11">
    <source>
        <dbReference type="Proteomes" id="UP000253940"/>
    </source>
</evidence>
<dbReference type="AlphaFoldDB" id="A0A345P9J2"/>
<feature type="binding site" evidence="7">
    <location>
        <position position="574"/>
    </location>
    <ligand>
        <name>Ca(2+)</name>
        <dbReference type="ChEBI" id="CHEBI:29108"/>
    </ligand>
</feature>
<feature type="chain" id="PRO_5017064071" evidence="8">
    <location>
        <begin position="31"/>
        <end position="598"/>
    </location>
</feature>
<dbReference type="Proteomes" id="UP000253940">
    <property type="component" value="Chromosome"/>
</dbReference>
<feature type="domain" description="Peptidase S53" evidence="9">
    <location>
        <begin position="235"/>
        <end position="594"/>
    </location>
</feature>
<dbReference type="SUPFAM" id="SSF54897">
    <property type="entry name" value="Protease propeptides/inhibitors"/>
    <property type="match status" value="1"/>
</dbReference>
<dbReference type="Pfam" id="PF09286">
    <property type="entry name" value="Pro-kuma_activ"/>
    <property type="match status" value="1"/>
</dbReference>
<dbReference type="GO" id="GO:0006508">
    <property type="term" value="P:proteolysis"/>
    <property type="evidence" value="ECO:0007669"/>
    <property type="project" value="UniProtKB-KW"/>
</dbReference>
<keyword evidence="5 7" id="KW-0106">Calcium</keyword>
<feature type="active site" description="Charge relay system" evidence="7">
    <location>
        <position position="511"/>
    </location>
</feature>
<dbReference type="SMART" id="SM00944">
    <property type="entry name" value="Pro-kuma_activ"/>
    <property type="match status" value="1"/>
</dbReference>
<dbReference type="KEGG" id="mbah:HYN46_14550"/>
<dbReference type="InterPro" id="IPR030400">
    <property type="entry name" value="Sedolisin_dom"/>
</dbReference>
<dbReference type="PANTHER" id="PTHR14218">
    <property type="entry name" value="PROTEASE S8 TRIPEPTIDYL PEPTIDASE I CLN2"/>
    <property type="match status" value="1"/>
</dbReference>
<dbReference type="EMBL" id="CP031222">
    <property type="protein sequence ID" value="AXI03951.1"/>
    <property type="molecule type" value="Genomic_DNA"/>
</dbReference>
<evidence type="ECO:0000256" key="3">
    <source>
        <dbReference type="ARBA" id="ARBA00022801"/>
    </source>
</evidence>
<dbReference type="PROSITE" id="PS00138">
    <property type="entry name" value="SUBTILASE_SER"/>
    <property type="match status" value="1"/>
</dbReference>
<dbReference type="PROSITE" id="PS51695">
    <property type="entry name" value="SEDOLISIN"/>
    <property type="match status" value="1"/>
</dbReference>
<dbReference type="GO" id="GO:0046872">
    <property type="term" value="F:metal ion binding"/>
    <property type="evidence" value="ECO:0007669"/>
    <property type="project" value="UniProtKB-UniRule"/>
</dbReference>
<dbReference type="InterPro" id="IPR036852">
    <property type="entry name" value="Peptidase_S8/S53_dom_sf"/>
</dbReference>
<evidence type="ECO:0000256" key="7">
    <source>
        <dbReference type="PROSITE-ProRule" id="PRU01032"/>
    </source>
</evidence>
<dbReference type="SUPFAM" id="SSF52743">
    <property type="entry name" value="Subtilisin-like"/>
    <property type="match status" value="1"/>
</dbReference>
<keyword evidence="1 7" id="KW-0645">Protease</keyword>
<dbReference type="InterPro" id="IPR023828">
    <property type="entry name" value="Peptidase_S8_Ser-AS"/>
</dbReference>
<reference evidence="10 11" key="1">
    <citation type="submission" date="2018-07" db="EMBL/GenBank/DDBJ databases">
        <title>Genome sequencing of Moraxellaceae gen. HYN0046.</title>
        <authorList>
            <person name="Kim M."/>
            <person name="Yi H."/>
        </authorList>
    </citation>
    <scope>NUCLEOTIDE SEQUENCE [LARGE SCALE GENOMIC DNA]</scope>
    <source>
        <strain evidence="10 11">HYN0046</strain>
    </source>
</reference>
<keyword evidence="6" id="KW-0865">Zymogen</keyword>
<feature type="binding site" evidence="7">
    <location>
        <position position="554"/>
    </location>
    <ligand>
        <name>Ca(2+)</name>
        <dbReference type="ChEBI" id="CHEBI:29108"/>
    </ligand>
</feature>
<evidence type="ECO:0000259" key="9">
    <source>
        <dbReference type="PROSITE" id="PS51695"/>
    </source>
</evidence>
<comment type="cofactor">
    <cofactor evidence="7">
        <name>Ca(2+)</name>
        <dbReference type="ChEBI" id="CHEBI:29108"/>
    </cofactor>
    <text evidence="7">Binds 1 Ca(2+) ion per subunit.</text>
</comment>
<evidence type="ECO:0000256" key="6">
    <source>
        <dbReference type="ARBA" id="ARBA00023145"/>
    </source>
</evidence>
<dbReference type="GO" id="GO:0004252">
    <property type="term" value="F:serine-type endopeptidase activity"/>
    <property type="evidence" value="ECO:0007669"/>
    <property type="project" value="UniProtKB-UniRule"/>
</dbReference>
<feature type="signal peptide" evidence="8">
    <location>
        <begin position="1"/>
        <end position="30"/>
    </location>
</feature>
<dbReference type="CDD" id="cd11377">
    <property type="entry name" value="Pro-peptidase_S53"/>
    <property type="match status" value="1"/>
</dbReference>
<feature type="active site" description="Charge relay system" evidence="7">
    <location>
        <position position="309"/>
    </location>
</feature>
<evidence type="ECO:0000256" key="8">
    <source>
        <dbReference type="SAM" id="SignalP"/>
    </source>
</evidence>